<evidence type="ECO:0000256" key="1">
    <source>
        <dbReference type="SAM" id="MobiDB-lite"/>
    </source>
</evidence>
<accession>A0A4Q9LMK3</accession>
<sequence>MNVEAYIQSIVPRRQSKQFLLIYEEDLSAIEGAEMHKQPTPLLKQVDNEKDGEPKTNTNEGLELEEEQEVVEMVEKKYIKEKNL</sequence>
<protein>
    <submittedName>
        <fullName evidence="2">Uncharacterized protein</fullName>
    </submittedName>
</protein>
<reference evidence="2 3" key="1">
    <citation type="submission" date="2017-12" db="EMBL/GenBank/DDBJ databases">
        <authorList>
            <person name="Pombert J.-F."/>
            <person name="Haag K.L."/>
            <person name="Ebert D."/>
        </authorList>
    </citation>
    <scope>NUCLEOTIDE SEQUENCE [LARGE SCALE GENOMIC DNA]</scope>
    <source>
        <strain evidence="2">IL-BN-2</strain>
    </source>
</reference>
<feature type="region of interest" description="Disordered" evidence="1">
    <location>
        <begin position="33"/>
        <end position="66"/>
    </location>
</feature>
<gene>
    <name evidence="2" type="ORF">CWI39_0058p0010</name>
</gene>
<proteinExistence type="predicted"/>
<dbReference type="VEuPathDB" id="MicrosporidiaDB:CWI39_0058p0010"/>
<dbReference type="EMBL" id="PIXR01000058">
    <property type="protein sequence ID" value="TBU09588.1"/>
    <property type="molecule type" value="Genomic_DNA"/>
</dbReference>
<evidence type="ECO:0000313" key="3">
    <source>
        <dbReference type="Proteomes" id="UP000293045"/>
    </source>
</evidence>
<organism evidence="2 3">
    <name type="scientific">Hamiltosporidium magnivora</name>
    <dbReference type="NCBI Taxonomy" id="148818"/>
    <lineage>
        <taxon>Eukaryota</taxon>
        <taxon>Fungi</taxon>
        <taxon>Fungi incertae sedis</taxon>
        <taxon>Microsporidia</taxon>
        <taxon>Dubosqiidae</taxon>
        <taxon>Hamiltosporidium</taxon>
    </lineage>
</organism>
<evidence type="ECO:0000313" key="2">
    <source>
        <dbReference type="EMBL" id="TBU09588.1"/>
    </source>
</evidence>
<name>A0A4Q9LMK3_9MICR</name>
<dbReference type="AlphaFoldDB" id="A0A4Q9LMK3"/>
<comment type="caution">
    <text evidence="2">The sequence shown here is derived from an EMBL/GenBank/DDBJ whole genome shotgun (WGS) entry which is preliminary data.</text>
</comment>
<dbReference type="Proteomes" id="UP000293045">
    <property type="component" value="Unassembled WGS sequence"/>
</dbReference>